<evidence type="ECO:0000313" key="1">
    <source>
        <dbReference type="EMBL" id="KAJ7696682.1"/>
    </source>
</evidence>
<dbReference type="AlphaFoldDB" id="A0AAD7DQC0"/>
<proteinExistence type="predicted"/>
<dbReference type="EMBL" id="JARKIE010000033">
    <property type="protein sequence ID" value="KAJ7696682.1"/>
    <property type="molecule type" value="Genomic_DNA"/>
</dbReference>
<keyword evidence="2" id="KW-1185">Reference proteome</keyword>
<sequence length="259" mass="28907">MFRGMFSIPQGSAVQPTDLLPIPLTEDSAEEFRALCWVVYALPNEIHLQSTRGADIPRLANAAKMCHKYTLPVFEGWALDMIRNQCQPGSLDYLKTCPSDILHTLMGLALLCNHGRLLSLVETNWIFRARSGELPCNSALAAGEKYNRRQFLADVYYHLNKQLYASNLSSGQAFSDLNLTDQQLLRLLSGHALLSNFWYHLRRDPLPHYPAIGCMSHHICILVWTATPWASTEGSDVLAGLNSARSYVASTLSARCALQ</sequence>
<comment type="caution">
    <text evidence="1">The sequence shown here is derived from an EMBL/GenBank/DDBJ whole genome shotgun (WGS) entry which is preliminary data.</text>
</comment>
<dbReference type="Proteomes" id="UP001221757">
    <property type="component" value="Unassembled WGS sequence"/>
</dbReference>
<evidence type="ECO:0000313" key="2">
    <source>
        <dbReference type="Proteomes" id="UP001221757"/>
    </source>
</evidence>
<name>A0AAD7DQC0_MYCRO</name>
<organism evidence="1 2">
    <name type="scientific">Mycena rosella</name>
    <name type="common">Pink bonnet</name>
    <name type="synonym">Agaricus rosellus</name>
    <dbReference type="NCBI Taxonomy" id="1033263"/>
    <lineage>
        <taxon>Eukaryota</taxon>
        <taxon>Fungi</taxon>
        <taxon>Dikarya</taxon>
        <taxon>Basidiomycota</taxon>
        <taxon>Agaricomycotina</taxon>
        <taxon>Agaricomycetes</taxon>
        <taxon>Agaricomycetidae</taxon>
        <taxon>Agaricales</taxon>
        <taxon>Marasmiineae</taxon>
        <taxon>Mycenaceae</taxon>
        <taxon>Mycena</taxon>
    </lineage>
</organism>
<accession>A0AAD7DQC0</accession>
<reference evidence="1" key="1">
    <citation type="submission" date="2023-03" db="EMBL/GenBank/DDBJ databases">
        <title>Massive genome expansion in bonnet fungi (Mycena s.s.) driven by repeated elements and novel gene families across ecological guilds.</title>
        <authorList>
            <consortium name="Lawrence Berkeley National Laboratory"/>
            <person name="Harder C.B."/>
            <person name="Miyauchi S."/>
            <person name="Viragh M."/>
            <person name="Kuo A."/>
            <person name="Thoen E."/>
            <person name="Andreopoulos B."/>
            <person name="Lu D."/>
            <person name="Skrede I."/>
            <person name="Drula E."/>
            <person name="Henrissat B."/>
            <person name="Morin E."/>
            <person name="Kohler A."/>
            <person name="Barry K."/>
            <person name="LaButti K."/>
            <person name="Morin E."/>
            <person name="Salamov A."/>
            <person name="Lipzen A."/>
            <person name="Mereny Z."/>
            <person name="Hegedus B."/>
            <person name="Baldrian P."/>
            <person name="Stursova M."/>
            <person name="Weitz H."/>
            <person name="Taylor A."/>
            <person name="Grigoriev I.V."/>
            <person name="Nagy L.G."/>
            <person name="Martin F."/>
            <person name="Kauserud H."/>
        </authorList>
    </citation>
    <scope>NUCLEOTIDE SEQUENCE</scope>
    <source>
        <strain evidence="1">CBHHK067</strain>
    </source>
</reference>
<gene>
    <name evidence="1" type="ORF">B0H17DRAFT_1130709</name>
</gene>
<protein>
    <submittedName>
        <fullName evidence="1">Uncharacterized protein</fullName>
    </submittedName>
</protein>